<dbReference type="Pfam" id="PF00577">
    <property type="entry name" value="Usher"/>
    <property type="match status" value="1"/>
</dbReference>
<comment type="subcellular location">
    <subcellularLocation>
        <location evidence="1 9">Cell outer membrane</location>
        <topology evidence="1 9">Multi-pass membrane protein</topology>
    </subcellularLocation>
</comment>
<protein>
    <recommendedName>
        <fullName evidence="14">Fimbrial assembly protein</fullName>
    </recommendedName>
</protein>
<keyword evidence="3 9" id="KW-0813">Transport</keyword>
<dbReference type="InterPro" id="IPR037224">
    <property type="entry name" value="PapC_N_sf"/>
</dbReference>
<dbReference type="Pfam" id="PF13953">
    <property type="entry name" value="PapC_C"/>
    <property type="match status" value="1"/>
</dbReference>
<dbReference type="GO" id="GO:0009297">
    <property type="term" value="P:pilus assembly"/>
    <property type="evidence" value="ECO:0007669"/>
    <property type="project" value="InterPro"/>
</dbReference>
<keyword evidence="9" id="KW-1029">Fimbrium biogenesis</keyword>
<keyword evidence="4" id="KW-1134">Transmembrane beta strand</keyword>
<evidence type="ECO:0000256" key="2">
    <source>
        <dbReference type="ARBA" id="ARBA00008064"/>
    </source>
</evidence>
<evidence type="ECO:0000313" key="13">
    <source>
        <dbReference type="Proteomes" id="UP000190667"/>
    </source>
</evidence>
<dbReference type="InterPro" id="IPR000015">
    <property type="entry name" value="Fimb_usher"/>
</dbReference>
<dbReference type="GO" id="GO:0015473">
    <property type="term" value="F:fimbrial usher porin activity"/>
    <property type="evidence" value="ECO:0007669"/>
    <property type="project" value="InterPro"/>
</dbReference>
<evidence type="ECO:0000256" key="8">
    <source>
        <dbReference type="ARBA" id="ARBA00023237"/>
    </source>
</evidence>
<dbReference type="PROSITE" id="PS01151">
    <property type="entry name" value="FIMBRIAL_USHER"/>
    <property type="match status" value="1"/>
</dbReference>
<dbReference type="Gene3D" id="2.60.40.2610">
    <property type="entry name" value="Outer membrane usher protein FimD, plug domain"/>
    <property type="match status" value="1"/>
</dbReference>
<keyword evidence="5 9" id="KW-0812">Transmembrane</keyword>
<dbReference type="InterPro" id="IPR025885">
    <property type="entry name" value="PapC_N"/>
</dbReference>
<name>A0A1S8YM47_9GAMM</name>
<gene>
    <name evidence="12" type="ORF">BTJ39_09850</name>
</gene>
<dbReference type="PANTHER" id="PTHR30451">
    <property type="entry name" value="OUTER MEMBRANE USHER PROTEIN"/>
    <property type="match status" value="1"/>
</dbReference>
<dbReference type="Gene3D" id="2.60.40.2070">
    <property type="match status" value="1"/>
</dbReference>
<dbReference type="PANTHER" id="PTHR30451:SF20">
    <property type="entry name" value="FIMBRIAE USHER"/>
    <property type="match status" value="1"/>
</dbReference>
<dbReference type="STRING" id="1926881.BTJ39_09850"/>
<feature type="domain" description="PapC N-terminal" evidence="11">
    <location>
        <begin position="48"/>
        <end position="186"/>
    </location>
</feature>
<dbReference type="Proteomes" id="UP000190667">
    <property type="component" value="Unassembled WGS sequence"/>
</dbReference>
<evidence type="ECO:0000259" key="10">
    <source>
        <dbReference type="Pfam" id="PF13953"/>
    </source>
</evidence>
<comment type="caution">
    <text evidence="12">The sequence shown here is derived from an EMBL/GenBank/DDBJ whole genome shotgun (WGS) entry which is preliminary data.</text>
</comment>
<evidence type="ECO:0000256" key="9">
    <source>
        <dbReference type="RuleBase" id="RU003884"/>
    </source>
</evidence>
<dbReference type="OrthoDB" id="6554712at2"/>
<accession>A0A1S8YM47</accession>
<evidence type="ECO:0008006" key="14">
    <source>
        <dbReference type="Google" id="ProtNLM"/>
    </source>
</evidence>
<keyword evidence="8 9" id="KW-0998">Cell outer membrane</keyword>
<sequence>MSNDAKRRANVLPFTFTLIGGLLFYRSGWAATEPPSLLSENENETIVNFNPRFLHGRGIDVSRFSEGNPILPGKQKVTVLVNGERRGKMTVLFSLRPGKKSAEACFSLRQLRQIGIRIADKPAEKTDSCRVISEWVSWGKSRYDSGEFELNLQVPQLYVKKMPRGYVDPGLWDAGETVGFLDYSGNVFSIYNGGNSAMRGNTYTGNLGMMAGININQWRLRKRINASWNSRGSSSTQNLNGYAAHDITALKSELILGENNTSGDIFDSYGLRGVFLQSDDRMLPDSLRSYSPVLRGVAETNARVTVRQRGMTIYETVVPPGPFELSNIGTMGYGGDLEMVVTESDGRVRRTNIPYSAPPLLLHEGVSYFAFSAGQLKEELVRNHPAVVQGSYRYGLSDRLTLFGGMQIGEKYQSIAAGSALNTPLGGVSFGISHARSTLNDDQLYTGNSYQLNFTKYLGSTDTNLLLGAYRYSSSGYYSFRDASIARNNRSTDGQYIIDFRQRDRLSVTLSQQLSDNMSLYLTGNQYNYWGNRSSSRQYSVTFNQRLRHFSYGVTASRTLNDQYKSEKSVLLFVNIPIGNGVINRKPVFNSLYTSLNHDSGGNTQLQTLVNGSQGEQNEWNYGLGGTLNHYPESRANNSVTGNLSYQAGFGRLAATASADNHSTRQLSFSADGSLVAHKGGITLGPAVGDAPFAIVDAREANGAKLLNGYGSRIDRNGYAIMPSLTPYRENTISVSAKGLPLNVDLMENEKVVVPRAGAVIPVEVQTISGNPMILTLRDEKGQLLPIGTDLQNAKGISQGIIGQGGQAFIRGWQPETQSLFAVVNGQKMQCRARTSPDKRRASATRQTQILQLEVICLRN</sequence>
<evidence type="ECO:0000256" key="3">
    <source>
        <dbReference type="ARBA" id="ARBA00022448"/>
    </source>
</evidence>
<evidence type="ECO:0000256" key="4">
    <source>
        <dbReference type="ARBA" id="ARBA00022452"/>
    </source>
</evidence>
<dbReference type="EMBL" id="MRUL01000005">
    <property type="protein sequence ID" value="OON40189.1"/>
    <property type="molecule type" value="Genomic_DNA"/>
</dbReference>
<evidence type="ECO:0000256" key="1">
    <source>
        <dbReference type="ARBA" id="ARBA00004571"/>
    </source>
</evidence>
<keyword evidence="6" id="KW-0732">Signal</keyword>
<evidence type="ECO:0000313" key="12">
    <source>
        <dbReference type="EMBL" id="OON40189.1"/>
    </source>
</evidence>
<dbReference type="InterPro" id="IPR042186">
    <property type="entry name" value="FimD_plug_dom"/>
</dbReference>
<comment type="similarity">
    <text evidence="2 9">Belongs to the fimbrial export usher family.</text>
</comment>
<keyword evidence="7 9" id="KW-0472">Membrane</keyword>
<evidence type="ECO:0000256" key="5">
    <source>
        <dbReference type="ARBA" id="ARBA00022692"/>
    </source>
</evidence>
<evidence type="ECO:0000256" key="6">
    <source>
        <dbReference type="ARBA" id="ARBA00022729"/>
    </source>
</evidence>
<feature type="domain" description="PapC-like C-terminal" evidence="10">
    <location>
        <begin position="774"/>
        <end position="834"/>
    </location>
</feature>
<dbReference type="AlphaFoldDB" id="A0A1S8YM47"/>
<dbReference type="GO" id="GO:0009279">
    <property type="term" value="C:cell outer membrane"/>
    <property type="evidence" value="ECO:0007669"/>
    <property type="project" value="UniProtKB-SubCell"/>
</dbReference>
<dbReference type="Gene3D" id="2.60.40.3110">
    <property type="match status" value="1"/>
</dbReference>
<reference evidence="12 13" key="1">
    <citation type="submission" date="2016-12" db="EMBL/GenBank/DDBJ databases">
        <title>Izhakiella australiana sp. nov. of genus Izhakiella isolated from Australian desert.</title>
        <authorList>
            <person name="Ji M."/>
        </authorList>
    </citation>
    <scope>NUCLEOTIDE SEQUENCE [LARGE SCALE GENOMIC DNA]</scope>
    <source>
        <strain evidence="12 13">D4N98</strain>
    </source>
</reference>
<dbReference type="InterPro" id="IPR025949">
    <property type="entry name" value="PapC-like_C"/>
</dbReference>
<dbReference type="Gene3D" id="3.10.20.410">
    <property type="match status" value="1"/>
</dbReference>
<organism evidence="12 13">
    <name type="scientific">Izhakiella australiensis</name>
    <dbReference type="NCBI Taxonomy" id="1926881"/>
    <lineage>
        <taxon>Bacteria</taxon>
        <taxon>Pseudomonadati</taxon>
        <taxon>Pseudomonadota</taxon>
        <taxon>Gammaproteobacteria</taxon>
        <taxon>Enterobacterales</taxon>
        <taxon>Erwiniaceae</taxon>
        <taxon>Izhakiella</taxon>
    </lineage>
</organism>
<evidence type="ECO:0000259" key="11">
    <source>
        <dbReference type="Pfam" id="PF13954"/>
    </source>
</evidence>
<dbReference type="SUPFAM" id="SSF141729">
    <property type="entry name" value="FimD N-terminal domain-like"/>
    <property type="match status" value="1"/>
</dbReference>
<dbReference type="Pfam" id="PF13954">
    <property type="entry name" value="PapC_N"/>
    <property type="match status" value="1"/>
</dbReference>
<dbReference type="InterPro" id="IPR018030">
    <property type="entry name" value="Fimbrial_membr_usher_CS"/>
</dbReference>
<proteinExistence type="inferred from homology"/>
<keyword evidence="13" id="KW-1185">Reference proteome</keyword>
<dbReference type="InterPro" id="IPR043142">
    <property type="entry name" value="PapC-like_C_sf"/>
</dbReference>
<evidence type="ECO:0000256" key="7">
    <source>
        <dbReference type="ARBA" id="ARBA00023136"/>
    </source>
</evidence>